<protein>
    <submittedName>
        <fullName evidence="2">EcsC family protein</fullName>
    </submittedName>
</protein>
<accession>A0A4R5L0N2</accession>
<evidence type="ECO:0000256" key="1">
    <source>
        <dbReference type="SAM" id="Phobius"/>
    </source>
</evidence>
<keyword evidence="3" id="KW-1185">Reference proteome</keyword>
<dbReference type="InterPro" id="IPR024787">
    <property type="entry name" value="EcsC"/>
</dbReference>
<dbReference type="Proteomes" id="UP000295636">
    <property type="component" value="Unassembled WGS sequence"/>
</dbReference>
<gene>
    <name evidence="2" type="ORF">E1757_04680</name>
</gene>
<sequence>MTLAKLNQELVVKALDWAYDKALNGLPGTDTAEELAESYLRKAKSIDEAADSLIRWQVSKSATSGFLTGLGGIVTLPVAIPANLASVLYVQMRMIAAIAHMGGYDLRDDKVKTFVYMCFCGNGVKDIIKDIGIVLGQKLTKAAIEKISGSVITKINQKVGFRLLTKFGSKGVVNLGKMVPLAGGLIGGTADGVSTVAIGKVAKKMFIQNGNDDFAVPLNA</sequence>
<comment type="caution">
    <text evidence="2">The sequence shown here is derived from an EMBL/GenBank/DDBJ whole genome shotgun (WGS) entry which is preliminary data.</text>
</comment>
<evidence type="ECO:0000313" key="3">
    <source>
        <dbReference type="Proteomes" id="UP000295636"/>
    </source>
</evidence>
<dbReference type="EMBL" id="SMRT01000001">
    <property type="protein sequence ID" value="TDG00911.1"/>
    <property type="molecule type" value="Genomic_DNA"/>
</dbReference>
<dbReference type="Pfam" id="PF12787">
    <property type="entry name" value="EcsC"/>
    <property type="match status" value="1"/>
</dbReference>
<keyword evidence="1" id="KW-1133">Transmembrane helix</keyword>
<name>A0A4R5L0N2_9BACL</name>
<dbReference type="AlphaFoldDB" id="A0A4R5L0N2"/>
<feature type="transmembrane region" description="Helical" evidence="1">
    <location>
        <begin position="66"/>
        <end position="90"/>
    </location>
</feature>
<keyword evidence="1" id="KW-0812">Transmembrane</keyword>
<evidence type="ECO:0000313" key="2">
    <source>
        <dbReference type="EMBL" id="TDG00911.1"/>
    </source>
</evidence>
<dbReference type="OrthoDB" id="1425703at2"/>
<organism evidence="2 3">
    <name type="scientific">Paenibacillus piri</name>
    <dbReference type="NCBI Taxonomy" id="2547395"/>
    <lineage>
        <taxon>Bacteria</taxon>
        <taxon>Bacillati</taxon>
        <taxon>Bacillota</taxon>
        <taxon>Bacilli</taxon>
        <taxon>Bacillales</taxon>
        <taxon>Paenibacillaceae</taxon>
        <taxon>Paenibacillus</taxon>
    </lineage>
</organism>
<proteinExistence type="predicted"/>
<keyword evidence="1" id="KW-0472">Membrane</keyword>
<reference evidence="2 3" key="1">
    <citation type="submission" date="2019-03" db="EMBL/GenBank/DDBJ databases">
        <title>This is whole genome sequence of Paenibacillus sp MS74 strain.</title>
        <authorList>
            <person name="Trinh H.N."/>
        </authorList>
    </citation>
    <scope>NUCLEOTIDE SEQUENCE [LARGE SCALE GENOMIC DNA]</scope>
    <source>
        <strain evidence="2 3">MS74</strain>
    </source>
</reference>